<evidence type="ECO:0000313" key="2">
    <source>
        <dbReference type="EMBL" id="OLP86433.1"/>
    </source>
</evidence>
<protein>
    <submittedName>
        <fullName evidence="2">Uncharacterized protein</fullName>
    </submittedName>
</protein>
<keyword evidence="3" id="KW-1185">Reference proteome</keyword>
<dbReference type="OrthoDB" id="411390at2759"/>
<name>A0A1Q9CU43_SYMMI</name>
<sequence>MNGVDESWKQVSMKDTARKEHEKLEDTTGTCELQDLAKARLVGALEWSAARTPKPMKEHALHQEWTAWRAKPPRSWAASAKIAREDASMRNCTSQDGFDDADFDQAHFVGADLTLDKLDACRRLKVDSTFVHRLWTALDPPIANLAMHPPAKDMRGRSAQPGRNGLGAIAWQAEREELLMQLLAEPPAEPMATDSPFTQWNGPIGSVQMRAYACMTADAGLFQTQPTGFCSACISTVRSPCLDAFNKGRLGTEAKISPQLNGTLSENRRTENVVTE</sequence>
<proteinExistence type="predicted"/>
<organism evidence="2 3">
    <name type="scientific">Symbiodinium microadriaticum</name>
    <name type="common">Dinoflagellate</name>
    <name type="synonym">Zooxanthella microadriatica</name>
    <dbReference type="NCBI Taxonomy" id="2951"/>
    <lineage>
        <taxon>Eukaryota</taxon>
        <taxon>Sar</taxon>
        <taxon>Alveolata</taxon>
        <taxon>Dinophyceae</taxon>
        <taxon>Suessiales</taxon>
        <taxon>Symbiodiniaceae</taxon>
        <taxon>Symbiodinium</taxon>
    </lineage>
</organism>
<evidence type="ECO:0000256" key="1">
    <source>
        <dbReference type="SAM" id="MobiDB-lite"/>
    </source>
</evidence>
<dbReference type="AlphaFoldDB" id="A0A1Q9CU43"/>
<feature type="region of interest" description="Disordered" evidence="1">
    <location>
        <begin position="1"/>
        <end position="28"/>
    </location>
</feature>
<feature type="compositionally biased region" description="Basic and acidic residues" evidence="1">
    <location>
        <begin position="15"/>
        <end position="26"/>
    </location>
</feature>
<evidence type="ECO:0000313" key="3">
    <source>
        <dbReference type="Proteomes" id="UP000186817"/>
    </source>
</evidence>
<dbReference type="EMBL" id="LSRX01000916">
    <property type="protein sequence ID" value="OLP86433.1"/>
    <property type="molecule type" value="Genomic_DNA"/>
</dbReference>
<gene>
    <name evidence="2" type="ORF">AK812_SmicGene32445</name>
</gene>
<accession>A0A1Q9CU43</accession>
<reference evidence="2 3" key="1">
    <citation type="submission" date="2016-02" db="EMBL/GenBank/DDBJ databases">
        <title>Genome analysis of coral dinoflagellate symbionts highlights evolutionary adaptations to a symbiotic lifestyle.</title>
        <authorList>
            <person name="Aranda M."/>
            <person name="Li Y."/>
            <person name="Liew Y.J."/>
            <person name="Baumgarten S."/>
            <person name="Simakov O."/>
            <person name="Wilson M."/>
            <person name="Piel J."/>
            <person name="Ashoor H."/>
            <person name="Bougouffa S."/>
            <person name="Bajic V.B."/>
            <person name="Ryu T."/>
            <person name="Ravasi T."/>
            <person name="Bayer T."/>
            <person name="Micklem G."/>
            <person name="Kim H."/>
            <person name="Bhak J."/>
            <person name="Lajeunesse T.C."/>
            <person name="Voolstra C.R."/>
        </authorList>
    </citation>
    <scope>NUCLEOTIDE SEQUENCE [LARGE SCALE GENOMIC DNA]</scope>
    <source>
        <strain evidence="2 3">CCMP2467</strain>
    </source>
</reference>
<comment type="caution">
    <text evidence="2">The sequence shown here is derived from an EMBL/GenBank/DDBJ whole genome shotgun (WGS) entry which is preliminary data.</text>
</comment>
<dbReference type="Proteomes" id="UP000186817">
    <property type="component" value="Unassembled WGS sequence"/>
</dbReference>